<evidence type="ECO:0000313" key="6">
    <source>
        <dbReference type="Proteomes" id="UP001595921"/>
    </source>
</evidence>
<name>A0ABD5PAQ0_9EURY</name>
<evidence type="ECO:0000256" key="3">
    <source>
        <dbReference type="SAM" id="MobiDB-lite"/>
    </source>
</evidence>
<dbReference type="Pfam" id="PF13462">
    <property type="entry name" value="Thioredoxin_4"/>
    <property type="match status" value="1"/>
</dbReference>
<dbReference type="InterPro" id="IPR012336">
    <property type="entry name" value="Thioredoxin-like_fold"/>
</dbReference>
<evidence type="ECO:0000313" key="5">
    <source>
        <dbReference type="EMBL" id="MFC4357529.1"/>
    </source>
</evidence>
<dbReference type="EMBL" id="JBHSDS010000003">
    <property type="protein sequence ID" value="MFC4357529.1"/>
    <property type="molecule type" value="Genomic_DNA"/>
</dbReference>
<evidence type="ECO:0000256" key="1">
    <source>
        <dbReference type="ARBA" id="ARBA00007787"/>
    </source>
</evidence>
<keyword evidence="2" id="KW-0813">Transport</keyword>
<comment type="caution">
    <text evidence="5">The sequence shown here is derived from an EMBL/GenBank/DDBJ whole genome shotgun (WGS) entry which is preliminary data.</text>
</comment>
<keyword evidence="2" id="KW-0249">Electron transport</keyword>
<sequence length="257" mass="26309">MRDDPSRSQSAPSSTRRRLLAAGGAGLTLSGLAGCLGMGGGGGDGGGNGSGGSEGSGGGGSGTPIAEHDAATAIDAQPSRGPDPLDAPATLIAFEDPSCSRCRAFETNVVPKLEADIEAGNLAFVSRTYPVVYPWGKPATQALEATYARVENEEAGADAYWGLFDHYFAEQDAFSADNVLSRTESWLAENTDLDAAAVVADAEAKEFDDAVQTDLDAGDAAGANGTTPSLFLFRDGTYRTKAQGSVSYDVIASALEL</sequence>
<comment type="similarity">
    <text evidence="1">Belongs to the glutaredoxin family.</text>
</comment>
<proteinExistence type="inferred from homology"/>
<reference evidence="5 6" key="1">
    <citation type="journal article" date="2019" name="Int. J. Syst. Evol. Microbiol.">
        <title>The Global Catalogue of Microorganisms (GCM) 10K type strain sequencing project: providing services to taxonomists for standard genome sequencing and annotation.</title>
        <authorList>
            <consortium name="The Broad Institute Genomics Platform"/>
            <consortium name="The Broad Institute Genome Sequencing Center for Infectious Disease"/>
            <person name="Wu L."/>
            <person name="Ma J."/>
        </authorList>
    </citation>
    <scope>NUCLEOTIDE SEQUENCE [LARGE SCALE GENOMIC DNA]</scope>
    <source>
        <strain evidence="5 6">CGMCC 1.12553</strain>
    </source>
</reference>
<dbReference type="Proteomes" id="UP001595921">
    <property type="component" value="Unassembled WGS sequence"/>
</dbReference>
<dbReference type="PROSITE" id="PS51257">
    <property type="entry name" value="PROKAR_LIPOPROTEIN"/>
    <property type="match status" value="1"/>
</dbReference>
<gene>
    <name evidence="5" type="ORF">ACFO0N_06135</name>
</gene>
<evidence type="ECO:0000259" key="4">
    <source>
        <dbReference type="Pfam" id="PF13462"/>
    </source>
</evidence>
<feature type="domain" description="Thioredoxin-like fold" evidence="4">
    <location>
        <begin position="86"/>
        <end position="232"/>
    </location>
</feature>
<feature type="region of interest" description="Disordered" evidence="3">
    <location>
        <begin position="38"/>
        <end position="66"/>
    </location>
</feature>
<dbReference type="RefSeq" id="WP_267622167.1">
    <property type="nucleotide sequence ID" value="NZ_JAODIW010000006.1"/>
</dbReference>
<protein>
    <submittedName>
        <fullName evidence="5">DsbA family protein</fullName>
    </submittedName>
</protein>
<dbReference type="SUPFAM" id="SSF52833">
    <property type="entry name" value="Thioredoxin-like"/>
    <property type="match status" value="1"/>
</dbReference>
<evidence type="ECO:0000256" key="2">
    <source>
        <dbReference type="ARBA" id="ARBA00022982"/>
    </source>
</evidence>
<organism evidence="5 6">
    <name type="scientific">Halobium salinum</name>
    <dbReference type="NCBI Taxonomy" id="1364940"/>
    <lineage>
        <taxon>Archaea</taxon>
        <taxon>Methanobacteriati</taxon>
        <taxon>Methanobacteriota</taxon>
        <taxon>Stenosarchaea group</taxon>
        <taxon>Halobacteria</taxon>
        <taxon>Halobacteriales</taxon>
        <taxon>Haloferacaceae</taxon>
        <taxon>Halobium</taxon>
    </lineage>
</organism>
<dbReference type="AlphaFoldDB" id="A0ABD5PAQ0"/>
<accession>A0ABD5PAQ0</accession>
<dbReference type="InterPro" id="IPR036249">
    <property type="entry name" value="Thioredoxin-like_sf"/>
</dbReference>
<keyword evidence="6" id="KW-1185">Reference proteome</keyword>
<feature type="compositionally biased region" description="Gly residues" evidence="3">
    <location>
        <begin position="38"/>
        <end position="62"/>
    </location>
</feature>
<feature type="region of interest" description="Disordered" evidence="3">
    <location>
        <begin position="1"/>
        <end position="22"/>
    </location>
</feature>
<dbReference type="Gene3D" id="3.40.30.10">
    <property type="entry name" value="Glutaredoxin"/>
    <property type="match status" value="1"/>
</dbReference>